<sequence>MDNYNQKGVLEMGESVLLVRDGQLTTIPGREWETEVSHSPPAIRAGLTFMTAEHHQVRYFVVRELPRIGAPLSPEFIASKLNLPLPLVDTILTELEENLTFLFRNKQGHVAWAYPVTVDETPHHVTFSSGEQVFAA</sequence>
<proteinExistence type="predicted"/>
<dbReference type="Gene3D" id="3.30.450.410">
    <property type="match status" value="1"/>
</dbReference>
<dbReference type="EMBL" id="JBHPBY010000576">
    <property type="protein sequence ID" value="MFC1853698.1"/>
    <property type="molecule type" value="Genomic_DNA"/>
</dbReference>
<evidence type="ECO:0000313" key="1">
    <source>
        <dbReference type="EMBL" id="MFC1853698.1"/>
    </source>
</evidence>
<name>A0ABV6Z5H3_UNCC1</name>
<evidence type="ECO:0000313" key="2">
    <source>
        <dbReference type="Proteomes" id="UP001594351"/>
    </source>
</evidence>
<accession>A0ABV6Z5H3</accession>
<reference evidence="1 2" key="1">
    <citation type="submission" date="2024-09" db="EMBL/GenBank/DDBJ databases">
        <title>Laminarin stimulates single cell rates of sulfate reduction while oxygen inhibits transcriptomic activity in coastal marine sediment.</title>
        <authorList>
            <person name="Lindsay M."/>
            <person name="Orcutt B."/>
            <person name="Emerson D."/>
            <person name="Stepanauskas R."/>
            <person name="D'Angelo T."/>
        </authorList>
    </citation>
    <scope>NUCLEOTIDE SEQUENCE [LARGE SCALE GENOMIC DNA]</scope>
    <source>
        <strain evidence="1">SAG AM-311-K15</strain>
    </source>
</reference>
<keyword evidence="2" id="KW-1185">Reference proteome</keyword>
<dbReference type="InterPro" id="IPR053717">
    <property type="entry name" value="MerB_lyase_sf"/>
</dbReference>
<dbReference type="Proteomes" id="UP001594351">
    <property type="component" value="Unassembled WGS sequence"/>
</dbReference>
<comment type="caution">
    <text evidence="1">The sequence shown here is derived from an EMBL/GenBank/DDBJ whole genome shotgun (WGS) entry which is preliminary data.</text>
</comment>
<organism evidence="1 2">
    <name type="scientific">candidate division CSSED10-310 bacterium</name>
    <dbReference type="NCBI Taxonomy" id="2855610"/>
    <lineage>
        <taxon>Bacteria</taxon>
        <taxon>Bacteria division CSSED10-310</taxon>
    </lineage>
</organism>
<gene>
    <name evidence="1" type="ORF">ACFL27_26235</name>
</gene>
<protein>
    <submittedName>
        <fullName evidence="1">Uncharacterized protein</fullName>
    </submittedName>
</protein>